<keyword evidence="7" id="KW-0464">Manganese</keyword>
<feature type="binding site" evidence="7">
    <location>
        <position position="125"/>
    </location>
    <ligand>
        <name>Mg(2+)</name>
        <dbReference type="ChEBI" id="CHEBI:18420"/>
        <label>1</label>
    </ligand>
</feature>
<comment type="caution">
    <text evidence="11">The sequence shown here is derived from an EMBL/GenBank/DDBJ whole genome shotgun (WGS) entry which is preliminary data.</text>
</comment>
<keyword evidence="6 7" id="KW-0460">Magnesium</keyword>
<name>A0AAN8PGG1_PATCE</name>
<comment type="catalytic activity">
    <reaction evidence="1">
        <text>Exonucleolytic cleavage in the 3'- to 5'-direction to yield nucleoside 5'-phosphates.</text>
        <dbReference type="EC" id="3.1.11.2"/>
    </reaction>
</comment>
<feature type="binding site" evidence="7">
    <location>
        <position position="123"/>
    </location>
    <ligand>
        <name>Mg(2+)</name>
        <dbReference type="ChEBI" id="CHEBI:18420"/>
        <label>1</label>
    </ligand>
</feature>
<dbReference type="Proteomes" id="UP001347796">
    <property type="component" value="Unassembled WGS sequence"/>
</dbReference>
<evidence type="ECO:0000256" key="8">
    <source>
        <dbReference type="PIRSR" id="PIRSR604808-3"/>
    </source>
</evidence>
<keyword evidence="5" id="KW-0378">Hydrolase</keyword>
<dbReference type="InterPro" id="IPR004808">
    <property type="entry name" value="AP_endonuc_1"/>
</dbReference>
<feature type="signal peptide" evidence="9">
    <location>
        <begin position="1"/>
        <end position="17"/>
    </location>
</feature>
<evidence type="ECO:0000256" key="1">
    <source>
        <dbReference type="ARBA" id="ARBA00000493"/>
    </source>
</evidence>
<evidence type="ECO:0000256" key="7">
    <source>
        <dbReference type="PIRSR" id="PIRSR604808-2"/>
    </source>
</evidence>
<organism evidence="11 12">
    <name type="scientific">Patella caerulea</name>
    <name type="common">Rayed Mediterranean limpet</name>
    <dbReference type="NCBI Taxonomy" id="87958"/>
    <lineage>
        <taxon>Eukaryota</taxon>
        <taxon>Metazoa</taxon>
        <taxon>Spiralia</taxon>
        <taxon>Lophotrochozoa</taxon>
        <taxon>Mollusca</taxon>
        <taxon>Gastropoda</taxon>
        <taxon>Patellogastropoda</taxon>
        <taxon>Patelloidea</taxon>
        <taxon>Patellidae</taxon>
        <taxon>Patella</taxon>
    </lineage>
</organism>
<dbReference type="GO" id="GO:0008081">
    <property type="term" value="F:phosphoric diester hydrolase activity"/>
    <property type="evidence" value="ECO:0007669"/>
    <property type="project" value="TreeGrafter"/>
</dbReference>
<dbReference type="EC" id="3.1.11.2" evidence="3"/>
<evidence type="ECO:0000256" key="5">
    <source>
        <dbReference type="ARBA" id="ARBA00022801"/>
    </source>
</evidence>
<accession>A0AAN8PGG1</accession>
<dbReference type="AlphaFoldDB" id="A0AAN8PGG1"/>
<evidence type="ECO:0000259" key="10">
    <source>
        <dbReference type="Pfam" id="PF03372"/>
    </source>
</evidence>
<keyword evidence="4 7" id="KW-0479">Metal-binding</keyword>
<protein>
    <recommendedName>
        <fullName evidence="3">exodeoxyribonuclease III</fullName>
        <ecNumber evidence="3">3.1.11.2</ecNumber>
    </recommendedName>
</protein>
<keyword evidence="9" id="KW-0732">Signal</keyword>
<dbReference type="InterPro" id="IPR036691">
    <property type="entry name" value="Endo/exonu/phosph_ase_sf"/>
</dbReference>
<dbReference type="InterPro" id="IPR005135">
    <property type="entry name" value="Endo/exonuclease/phosphatase"/>
</dbReference>
<dbReference type="GO" id="GO:0006284">
    <property type="term" value="P:base-excision repair"/>
    <property type="evidence" value="ECO:0007669"/>
    <property type="project" value="TreeGrafter"/>
</dbReference>
<evidence type="ECO:0000256" key="2">
    <source>
        <dbReference type="ARBA" id="ARBA00007092"/>
    </source>
</evidence>
<dbReference type="Gene3D" id="3.60.10.10">
    <property type="entry name" value="Endonuclease/exonuclease/phosphatase"/>
    <property type="match status" value="1"/>
</dbReference>
<gene>
    <name evidence="11" type="ORF">SNE40_019775</name>
</gene>
<keyword evidence="12" id="KW-1185">Reference proteome</keyword>
<sequence length="176" mass="19995">MQSLFALANSLSAGILCLQETFWDADFINENRDLWDGSIYHSCDGTSKRRGCAILVSKLYTDSISSPVSDNVGRFVKCSFKYDKVEFDIVSCYAPNSVKEQNEFYRYLCDSIDHDSSYVLCGDFNDVVDPFCDRSKTLACYGSATSRLNNLISKKNLIDVWRYFHPKKSVYEAPSC</sequence>
<dbReference type="GO" id="GO:0005634">
    <property type="term" value="C:nucleus"/>
    <property type="evidence" value="ECO:0007669"/>
    <property type="project" value="TreeGrafter"/>
</dbReference>
<dbReference type="SUPFAM" id="SSF56219">
    <property type="entry name" value="DNase I-like"/>
    <property type="match status" value="1"/>
</dbReference>
<dbReference type="PANTHER" id="PTHR22748:SF6">
    <property type="entry name" value="DNA-(APURINIC OR APYRIMIDINIC SITE) ENDONUCLEASE"/>
    <property type="match status" value="1"/>
</dbReference>
<reference evidence="11 12" key="1">
    <citation type="submission" date="2024-01" db="EMBL/GenBank/DDBJ databases">
        <title>The genome of the rayed Mediterranean limpet Patella caerulea (Linnaeus, 1758).</title>
        <authorList>
            <person name="Anh-Thu Weber A."/>
            <person name="Halstead-Nussloch G."/>
        </authorList>
    </citation>
    <scope>NUCLEOTIDE SEQUENCE [LARGE SCALE GENOMIC DNA]</scope>
    <source>
        <strain evidence="11">AATW-2023a</strain>
        <tissue evidence="11">Whole specimen</tissue>
    </source>
</reference>
<feature type="domain" description="Endonuclease/exonuclease/phosphatase" evidence="10">
    <location>
        <begin position="5"/>
        <end position="128"/>
    </location>
</feature>
<feature type="chain" id="PRO_5042823444" description="exodeoxyribonuclease III" evidence="9">
    <location>
        <begin position="18"/>
        <end position="176"/>
    </location>
</feature>
<feature type="binding site" evidence="7">
    <location>
        <position position="20"/>
    </location>
    <ligand>
        <name>Mg(2+)</name>
        <dbReference type="ChEBI" id="CHEBI:18420"/>
        <label>1</label>
    </ligand>
</feature>
<dbReference type="GO" id="GO:0008311">
    <property type="term" value="F:double-stranded DNA 3'-5' DNA exonuclease activity"/>
    <property type="evidence" value="ECO:0007669"/>
    <property type="project" value="UniProtKB-EC"/>
</dbReference>
<comment type="similarity">
    <text evidence="2">Belongs to the DNA repair enzymes AP/ExoA family.</text>
</comment>
<dbReference type="GO" id="GO:0046872">
    <property type="term" value="F:metal ion binding"/>
    <property type="evidence" value="ECO:0007669"/>
    <property type="project" value="UniProtKB-KW"/>
</dbReference>
<evidence type="ECO:0000313" key="11">
    <source>
        <dbReference type="EMBL" id="KAK6171626.1"/>
    </source>
</evidence>
<evidence type="ECO:0000313" key="12">
    <source>
        <dbReference type="Proteomes" id="UP001347796"/>
    </source>
</evidence>
<evidence type="ECO:0000256" key="6">
    <source>
        <dbReference type="ARBA" id="ARBA00022842"/>
    </source>
</evidence>
<dbReference type="PANTHER" id="PTHR22748">
    <property type="entry name" value="AP ENDONUCLEASE"/>
    <property type="match status" value="1"/>
</dbReference>
<dbReference type="EMBL" id="JAZGQO010000014">
    <property type="protein sequence ID" value="KAK6171626.1"/>
    <property type="molecule type" value="Genomic_DNA"/>
</dbReference>
<feature type="site" description="Transition state stabilizer" evidence="8">
    <location>
        <position position="125"/>
    </location>
</feature>
<dbReference type="GO" id="GO:0003906">
    <property type="term" value="F:DNA-(apurinic or apyrimidinic site) endonuclease activity"/>
    <property type="evidence" value="ECO:0007669"/>
    <property type="project" value="TreeGrafter"/>
</dbReference>
<comment type="cofactor">
    <cofactor evidence="7">
        <name>Mg(2+)</name>
        <dbReference type="ChEBI" id="CHEBI:18420"/>
    </cofactor>
    <cofactor evidence="7">
        <name>Mn(2+)</name>
        <dbReference type="ChEBI" id="CHEBI:29035"/>
    </cofactor>
    <text evidence="7">Probably binds two magnesium or manganese ions per subunit.</text>
</comment>
<evidence type="ECO:0000256" key="4">
    <source>
        <dbReference type="ARBA" id="ARBA00022723"/>
    </source>
</evidence>
<evidence type="ECO:0000256" key="9">
    <source>
        <dbReference type="SAM" id="SignalP"/>
    </source>
</evidence>
<evidence type="ECO:0000256" key="3">
    <source>
        <dbReference type="ARBA" id="ARBA00012115"/>
    </source>
</evidence>
<dbReference type="Pfam" id="PF03372">
    <property type="entry name" value="Exo_endo_phos"/>
    <property type="match status" value="1"/>
</dbReference>
<proteinExistence type="inferred from homology"/>